<feature type="domain" description="EF-hand" evidence="1">
    <location>
        <begin position="110"/>
        <end position="137"/>
    </location>
</feature>
<dbReference type="InterPro" id="IPR002048">
    <property type="entry name" value="EF_hand_dom"/>
</dbReference>
<reference evidence="2" key="2">
    <citation type="submission" date="2022-01" db="EMBL/GenBank/DDBJ databases">
        <authorList>
            <person name="Zivanovic Y."/>
            <person name="Moreira D."/>
            <person name="Lopez-Garcia P."/>
        </authorList>
    </citation>
    <scope>NUCLEOTIDE SEQUENCE</scope>
    <source>
        <strain evidence="2">G9</strain>
    </source>
</reference>
<proteinExistence type="predicted"/>
<reference evidence="2" key="1">
    <citation type="journal article" date="2022" name="Genome Biol. Evol.">
        <title>A New Gene Family Diagnostic for Intracellular Biomineralization of Amorphous Ca Carbonates by Cyanobacteria.</title>
        <authorList>
            <person name="Benzerara K."/>
            <person name="Duprat E."/>
            <person name="Bitard-Feildel T."/>
            <person name="Caumes G."/>
            <person name="Cassier-Chauvat C."/>
            <person name="Chauvat F."/>
            <person name="Dezi M."/>
            <person name="Diop S.I."/>
            <person name="Gaschignard G."/>
            <person name="Gorgen S."/>
            <person name="Gugger M."/>
            <person name="Lopez-Garcia P."/>
            <person name="Millet M."/>
            <person name="Skouri-Panet F."/>
            <person name="Moreira D."/>
            <person name="Callebaut I."/>
        </authorList>
    </citation>
    <scope>NUCLEOTIDE SEQUENCE</scope>
    <source>
        <strain evidence="2">G9</strain>
    </source>
</reference>
<evidence type="ECO:0000259" key="1">
    <source>
        <dbReference type="PROSITE" id="PS50222"/>
    </source>
</evidence>
<dbReference type="Proteomes" id="UP001154265">
    <property type="component" value="Unassembled WGS sequence"/>
</dbReference>
<comment type="caution">
    <text evidence="2">The sequence shown here is derived from an EMBL/GenBank/DDBJ whole genome shotgun (WGS) entry which is preliminary data.</text>
</comment>
<gene>
    <name evidence="2" type="ORF">L3556_12740</name>
</gene>
<keyword evidence="3" id="KW-1185">Reference proteome</keyword>
<dbReference type="InterPro" id="IPR018247">
    <property type="entry name" value="EF_Hand_1_Ca_BS"/>
</dbReference>
<dbReference type="PROSITE" id="PS50222">
    <property type="entry name" value="EF_HAND_2"/>
    <property type="match status" value="2"/>
</dbReference>
<protein>
    <submittedName>
        <fullName evidence="2">EF-hand domain-containing protein</fullName>
    </submittedName>
</protein>
<accession>A0ABT6F1U7</accession>
<dbReference type="InterPro" id="IPR011992">
    <property type="entry name" value="EF-hand-dom_pair"/>
</dbReference>
<organism evidence="2 3">
    <name type="scientific">Candidatus Synechococcus calcipolaris G9</name>
    <dbReference type="NCBI Taxonomy" id="1497997"/>
    <lineage>
        <taxon>Bacteria</taxon>
        <taxon>Bacillati</taxon>
        <taxon>Cyanobacteriota</taxon>
        <taxon>Cyanophyceae</taxon>
        <taxon>Synechococcales</taxon>
        <taxon>Synechococcaceae</taxon>
        <taxon>Synechococcus</taxon>
    </lineage>
</organism>
<dbReference type="RefSeq" id="WP_277867718.1">
    <property type="nucleotide sequence ID" value="NZ_JAKKUT010000005.1"/>
</dbReference>
<name>A0ABT6F1U7_9SYNE</name>
<sequence length="200" mass="22792">MLSQNLTDRLLRLFRFMDRNRDGVIEYEADLVAIAQKIAQRKFPDTTPDYQGLFELLAKTYSWENSRRDINRDGKVTPDEFLEGHQKLAKQMTASPTQGIEFIAKAAGGFFDVLDLDGDGYLSLEDVQDYANAYEKGGDWVAANFRSLIAEGLPENASDEMIDRGMSKSQFLELVRQFWFEPDESLPGSRLFGRAAETNW</sequence>
<dbReference type="Pfam" id="PF13202">
    <property type="entry name" value="EF-hand_5"/>
    <property type="match status" value="3"/>
</dbReference>
<feature type="domain" description="EF-hand" evidence="1">
    <location>
        <begin position="69"/>
        <end position="91"/>
    </location>
</feature>
<evidence type="ECO:0000313" key="3">
    <source>
        <dbReference type="Proteomes" id="UP001154265"/>
    </source>
</evidence>
<dbReference type="EMBL" id="JAKKUT010000005">
    <property type="protein sequence ID" value="MDG2991790.1"/>
    <property type="molecule type" value="Genomic_DNA"/>
</dbReference>
<evidence type="ECO:0000313" key="2">
    <source>
        <dbReference type="EMBL" id="MDG2991790.1"/>
    </source>
</evidence>
<dbReference type="PROSITE" id="PS00018">
    <property type="entry name" value="EF_HAND_1"/>
    <property type="match status" value="2"/>
</dbReference>
<dbReference type="Gene3D" id="1.10.238.10">
    <property type="entry name" value="EF-hand"/>
    <property type="match status" value="1"/>
</dbReference>
<dbReference type="SUPFAM" id="SSF47473">
    <property type="entry name" value="EF-hand"/>
    <property type="match status" value="1"/>
</dbReference>